<name>A0A120KND0_9BACT</name>
<keyword evidence="3" id="KW-1185">Reference proteome</keyword>
<gene>
    <name evidence="2" type="ORF">AXF15_12120</name>
</gene>
<dbReference type="OrthoDB" id="9788058at2"/>
<evidence type="ECO:0000259" key="1">
    <source>
        <dbReference type="Pfam" id="PF09992"/>
    </source>
</evidence>
<reference evidence="3" key="1">
    <citation type="submission" date="2016-02" db="EMBL/GenBank/DDBJ databases">
        <authorList>
            <person name="Holder M.E."/>
            <person name="Ajami N.J."/>
            <person name="Petrosino J.F."/>
        </authorList>
    </citation>
    <scope>NUCLEOTIDE SEQUENCE [LARGE SCALE GENOMIC DNA]</scope>
    <source>
        <strain evidence="3">DSM 12838</strain>
    </source>
</reference>
<sequence length="280" mass="31221">MTALIPHVLFFCLVAGLAIGPAHSGEWQPLADGLELREFLVPDALGDLAGAQGGMAVVRIDPAKYDVSLGAALYSGRPLSMQEWARQFGFTAVINAGMFRSDDRLRSTGLMRDTGMEVSSFLHPDYGAFLAFHPRDANLPALRWVDRKLDADWREVLERYDGVVQNYRLISRNRENLWKPTERRHSAAAVGVDADGRLLFIHCRPSLSMYEFAQALLDLPLDLVGAMYVEGGADAGLYVHVEDFVGRWVGEYQSDFLLQGSNRNFWPTPNVLGVRARQTH</sequence>
<feature type="domain" description="Phosphodiester glycosidase" evidence="1">
    <location>
        <begin position="90"/>
        <end position="274"/>
    </location>
</feature>
<dbReference type="STRING" id="888061.AXF15_12120"/>
<evidence type="ECO:0000313" key="2">
    <source>
        <dbReference type="EMBL" id="AMD93771.1"/>
    </source>
</evidence>
<dbReference type="RefSeq" id="WP_066607956.1">
    <property type="nucleotide sequence ID" value="NZ_CP014230.1"/>
</dbReference>
<dbReference type="AlphaFoldDB" id="A0A120KND0"/>
<dbReference type="KEGG" id="doa:AXF15_12120"/>
<dbReference type="InterPro" id="IPR018711">
    <property type="entry name" value="NAGPA"/>
</dbReference>
<evidence type="ECO:0000313" key="3">
    <source>
        <dbReference type="Proteomes" id="UP000063964"/>
    </source>
</evidence>
<accession>A0A120KND0</accession>
<organism evidence="2 3">
    <name type="scientific">Desulfomicrobium orale DSM 12838</name>
    <dbReference type="NCBI Taxonomy" id="888061"/>
    <lineage>
        <taxon>Bacteria</taxon>
        <taxon>Pseudomonadati</taxon>
        <taxon>Thermodesulfobacteriota</taxon>
        <taxon>Desulfovibrionia</taxon>
        <taxon>Desulfovibrionales</taxon>
        <taxon>Desulfomicrobiaceae</taxon>
        <taxon>Desulfomicrobium</taxon>
    </lineage>
</organism>
<protein>
    <recommendedName>
        <fullName evidence="1">Phosphodiester glycosidase domain-containing protein</fullName>
    </recommendedName>
</protein>
<dbReference type="Pfam" id="PF09992">
    <property type="entry name" value="NAGPA"/>
    <property type="match status" value="1"/>
</dbReference>
<dbReference type="Proteomes" id="UP000063964">
    <property type="component" value="Chromosome"/>
</dbReference>
<proteinExistence type="predicted"/>
<dbReference type="EMBL" id="CP014230">
    <property type="protein sequence ID" value="AMD93771.1"/>
    <property type="molecule type" value="Genomic_DNA"/>
</dbReference>